<evidence type="ECO:0000313" key="8">
    <source>
        <dbReference type="Proteomes" id="UP000006064"/>
    </source>
</evidence>
<dbReference type="SUPFAM" id="SSF49344">
    <property type="entry name" value="CBD9-like"/>
    <property type="match status" value="1"/>
</dbReference>
<evidence type="ECO:0000256" key="5">
    <source>
        <dbReference type="SAM" id="MobiDB-lite"/>
    </source>
</evidence>
<dbReference type="STRING" id="163003.CL1_0971"/>
<dbReference type="PROSITE" id="PS00138">
    <property type="entry name" value="SUBTILASE_SER"/>
    <property type="match status" value="1"/>
</dbReference>
<dbReference type="HOGENOM" id="CLU_337911_0_0_2"/>
<dbReference type="PANTHER" id="PTHR42884">
    <property type="entry name" value="PROPROTEIN CONVERTASE SUBTILISIN/KEXIN-RELATED"/>
    <property type="match status" value="1"/>
</dbReference>
<dbReference type="PANTHER" id="PTHR42884:SF14">
    <property type="entry name" value="NEUROENDOCRINE CONVERTASE 1"/>
    <property type="match status" value="1"/>
</dbReference>
<comment type="caution">
    <text evidence="4">Lacks conserved residue(s) required for the propagation of feature annotation.</text>
</comment>
<dbReference type="EMBL" id="CP003651">
    <property type="protein sequence ID" value="AFL95174.1"/>
    <property type="molecule type" value="Genomic_DNA"/>
</dbReference>
<organism evidence="7 8">
    <name type="scientific">Thermococcus cleftensis (strain DSM 27260 / KACC 17922 / CL1)</name>
    <dbReference type="NCBI Taxonomy" id="163003"/>
    <lineage>
        <taxon>Archaea</taxon>
        <taxon>Methanobacteriati</taxon>
        <taxon>Methanobacteriota</taxon>
        <taxon>Thermococci</taxon>
        <taxon>Thermococcales</taxon>
        <taxon>Thermococcaceae</taxon>
        <taxon>Thermococcus</taxon>
    </lineage>
</organism>
<accession>I3ZTZ0</accession>
<dbReference type="GO" id="GO:0004252">
    <property type="term" value="F:serine-type endopeptidase activity"/>
    <property type="evidence" value="ECO:0007669"/>
    <property type="project" value="InterPro"/>
</dbReference>
<dbReference type="GO" id="GO:0016485">
    <property type="term" value="P:protein processing"/>
    <property type="evidence" value="ECO:0007669"/>
    <property type="project" value="TreeGrafter"/>
</dbReference>
<dbReference type="SUPFAM" id="SSF52743">
    <property type="entry name" value="Subtilisin-like"/>
    <property type="match status" value="1"/>
</dbReference>
<feature type="compositionally biased region" description="Basic and acidic residues" evidence="5">
    <location>
        <begin position="101"/>
        <end position="110"/>
    </location>
</feature>
<reference evidence="7 8" key="1">
    <citation type="journal article" date="2012" name="J. Bacteriol.">
        <title>Complete Genome Sequence of the Hyperthermophilic Archaeon Thermococcus sp. Strain CL1, Isolated from a Paralvinella sp. Polychaete Worm Collected from a Hydrothermal Vent.</title>
        <authorList>
            <person name="Jung J.H."/>
            <person name="Holden J.F."/>
            <person name="Seo D.H."/>
            <person name="Park K.H."/>
            <person name="Shin H."/>
            <person name="Ryu S."/>
            <person name="Lee J.H."/>
            <person name="Park C.S."/>
        </authorList>
    </citation>
    <scope>NUCLEOTIDE SEQUENCE [LARGE SCALE GENOMIC DNA]</scope>
    <source>
        <strain evidence="8">DSM 27260 / KACC 17922 / CL1</strain>
    </source>
</reference>
<dbReference type="KEGG" id="thm:CL1_0971"/>
<dbReference type="AlphaFoldDB" id="I3ZTZ0"/>
<dbReference type="InterPro" id="IPR023828">
    <property type="entry name" value="Peptidase_S8_Ser-AS"/>
</dbReference>
<dbReference type="Pfam" id="PF00082">
    <property type="entry name" value="Peptidase_S8"/>
    <property type="match status" value="1"/>
</dbReference>
<feature type="compositionally biased region" description="Low complexity" evidence="5">
    <location>
        <begin position="81"/>
        <end position="92"/>
    </location>
</feature>
<proteinExistence type="inferred from homology"/>
<evidence type="ECO:0000256" key="1">
    <source>
        <dbReference type="ARBA" id="ARBA00022670"/>
    </source>
</evidence>
<evidence type="ECO:0000256" key="4">
    <source>
        <dbReference type="PROSITE-ProRule" id="PRU01240"/>
    </source>
</evidence>
<comment type="similarity">
    <text evidence="4">Belongs to the peptidase S8 family.</text>
</comment>
<dbReference type="InterPro" id="IPR036852">
    <property type="entry name" value="Peptidase_S8/S53_dom_sf"/>
</dbReference>
<sequence length="980" mass="106305">MRKVATVVVLVVILTSLVGIWISYGRSSPQTVKQHPPIEATLPQKNTDGEPFEIIKPEHSAIPQPASYPQATVPTAPSPKSPSVKPVKVSLPPITPATTPSEKKGGKHDPSIVQKLRESDFIPEGQQVKSNPKGVRVLIYIDPDYFKGKSFKEAIRSAKALLEQKGVIVLDAGANPIVAVVPDERTLTAAESLTFVAYVRDGEIPLAQPTAGSVLSQGVYNISAHYAWSKGYNGSGVRVGVLDIPSGVGGFSNYQNLIQAGELPQNTQLYADYGTGSGVHGSACAEIIYDVAPGIDGMYLGVYSTTEEMYNVTKWFADNGVKVVSHSISNYGWGPSQFDTDNDGIPEFWDVYRVINHTLENGIVWVNAAGNGRDKHWEGDWKDADGDGYLDIYGTASDSSSVELDREAIQVVLNSGVSRTFQAWIRWTDYPYPARGPTNDFDAYLLCDNGSAWETVASSEDLQNGAFGQEPLEYIYFDLASKGWDDGENHHCMLVVTKNNAPDANSMHFDIWWTKVAGYWYRDDGTYRAVVEEGSVSPPGDHPGVLTVGAVNWKDVSTPENFSAMGPAYNPYLQTGYWLKPNVVAPDGVATYSLGSFSGTSAAAPHVAGVVADVLSARSTITPDTMIWIIEKTSKDINATGADYYTGYGLVNASDATPQRVGWTYPTPERDSIVDVQEVTLNVTTWYKQLNQSNLTLDGTTYRMTGSSNLKSWWTSLSDLPEGEHVYNATTLDRFKVWTVQTYSRRFYVNLGTKNPTEGIDGDAVTGPGGAWANDETIAPDSSGIVDGTFVWKDANDAYTSPCTGRTYNITEVQLRADGDHIYVLVKFKDTLPIGTNPAPLVGVGFDTDNDGNLDYRAYAFLNKPGVSDGNAEFLDVYDSSWNNVANGDPSHTVFVALNNVVEMQIPLGVIGSPSGTIGISAWVYEGLGAERICYGSDSMTDNGNTLTTVDLAQVPFSPNISLLVLATLGIVAYLRKQQN</sequence>
<evidence type="ECO:0000256" key="3">
    <source>
        <dbReference type="ARBA" id="ARBA00022825"/>
    </source>
</evidence>
<keyword evidence="2" id="KW-0378">Hydrolase</keyword>
<dbReference type="InterPro" id="IPR000209">
    <property type="entry name" value="Peptidase_S8/S53_dom"/>
</dbReference>
<feature type="region of interest" description="Disordered" evidence="5">
    <location>
        <begin position="63"/>
        <end position="110"/>
    </location>
</feature>
<keyword evidence="3" id="KW-0720">Serine protease</keyword>
<dbReference type="Proteomes" id="UP000006064">
    <property type="component" value="Chromosome"/>
</dbReference>
<feature type="domain" description="Peptidase S8/S53" evidence="6">
    <location>
        <begin position="534"/>
        <end position="649"/>
    </location>
</feature>
<protein>
    <recommendedName>
        <fullName evidence="6">Peptidase S8/S53 domain-containing protein</fullName>
    </recommendedName>
</protein>
<evidence type="ECO:0000259" key="6">
    <source>
        <dbReference type="Pfam" id="PF00082"/>
    </source>
</evidence>
<dbReference type="Gene3D" id="3.40.50.200">
    <property type="entry name" value="Peptidase S8/S53 domain"/>
    <property type="match status" value="2"/>
</dbReference>
<gene>
    <name evidence="7" type="ORF">CL1_0971</name>
</gene>
<dbReference type="PROSITE" id="PS51892">
    <property type="entry name" value="SUBTILASE"/>
    <property type="match status" value="1"/>
</dbReference>
<keyword evidence="1" id="KW-0645">Protease</keyword>
<keyword evidence="8" id="KW-1185">Reference proteome</keyword>
<evidence type="ECO:0000256" key="2">
    <source>
        <dbReference type="ARBA" id="ARBA00022801"/>
    </source>
</evidence>
<dbReference type="OrthoDB" id="95606at2157"/>
<name>I3ZTZ0_THECF</name>
<dbReference type="GO" id="GO:0016020">
    <property type="term" value="C:membrane"/>
    <property type="evidence" value="ECO:0007669"/>
    <property type="project" value="TreeGrafter"/>
</dbReference>
<evidence type="ECO:0000313" key="7">
    <source>
        <dbReference type="EMBL" id="AFL95174.1"/>
    </source>
</evidence>